<dbReference type="EMBL" id="FNEZ01000002">
    <property type="protein sequence ID" value="SDJ61923.1"/>
    <property type="molecule type" value="Genomic_DNA"/>
</dbReference>
<name>A0A1G8V7D3_9FLAO</name>
<dbReference type="RefSeq" id="WP_091392798.1">
    <property type="nucleotide sequence ID" value="NZ_BKAI01000003.1"/>
</dbReference>
<organism evidence="5 6">
    <name type="scientific">Flavobacterium noncentrifugens</name>
    <dbReference type="NCBI Taxonomy" id="1128970"/>
    <lineage>
        <taxon>Bacteria</taxon>
        <taxon>Pseudomonadati</taxon>
        <taxon>Bacteroidota</taxon>
        <taxon>Flavobacteriia</taxon>
        <taxon>Flavobacteriales</taxon>
        <taxon>Flavobacteriaceae</taxon>
        <taxon>Flavobacterium</taxon>
    </lineage>
</organism>
<feature type="active site" description="Proton acceptor" evidence="2">
    <location>
        <position position="182"/>
    </location>
</feature>
<dbReference type="InterPro" id="IPR000653">
    <property type="entry name" value="DegT/StrS_aminotransferase"/>
</dbReference>
<dbReference type="GO" id="GO:0000271">
    <property type="term" value="P:polysaccharide biosynthetic process"/>
    <property type="evidence" value="ECO:0007669"/>
    <property type="project" value="TreeGrafter"/>
</dbReference>
<comment type="similarity">
    <text evidence="1 4">Belongs to the DegT/DnrJ/EryC1 family.</text>
</comment>
<protein>
    <submittedName>
        <fullName evidence="5">dTDP-4-amino-4,6-dideoxygalactose transaminase</fullName>
    </submittedName>
</protein>
<evidence type="ECO:0000313" key="5">
    <source>
        <dbReference type="EMBL" id="SDJ61923.1"/>
    </source>
</evidence>
<evidence type="ECO:0000256" key="2">
    <source>
        <dbReference type="PIRSR" id="PIRSR000390-1"/>
    </source>
</evidence>
<evidence type="ECO:0000256" key="1">
    <source>
        <dbReference type="ARBA" id="ARBA00037999"/>
    </source>
</evidence>
<dbReference type="Gene3D" id="3.40.640.10">
    <property type="entry name" value="Type I PLP-dependent aspartate aminotransferase-like (Major domain)"/>
    <property type="match status" value="1"/>
</dbReference>
<keyword evidence="6" id="KW-1185">Reference proteome</keyword>
<dbReference type="GO" id="GO:0019180">
    <property type="term" value="F:dTDP-4-amino-4,6-dideoxygalactose transaminase activity"/>
    <property type="evidence" value="ECO:0007669"/>
    <property type="project" value="TreeGrafter"/>
</dbReference>
<dbReference type="NCBIfam" id="NF008687">
    <property type="entry name" value="PRK11706.1"/>
    <property type="match status" value="1"/>
</dbReference>
<accession>A0A1G8V7D3</accession>
<dbReference type="InterPro" id="IPR015422">
    <property type="entry name" value="PyrdxlP-dep_Trfase_small"/>
</dbReference>
<dbReference type="PANTHER" id="PTHR30244:SF34">
    <property type="entry name" value="DTDP-4-AMINO-4,6-DIDEOXYGALACTOSE TRANSAMINASE"/>
    <property type="match status" value="1"/>
</dbReference>
<feature type="modified residue" description="N6-(pyridoxal phosphate)lysine" evidence="3">
    <location>
        <position position="182"/>
    </location>
</feature>
<keyword evidence="3 4" id="KW-0663">Pyridoxal phosphate</keyword>
<gene>
    <name evidence="5" type="ORF">SAMN04487935_1215</name>
</gene>
<dbReference type="GO" id="GO:0030170">
    <property type="term" value="F:pyridoxal phosphate binding"/>
    <property type="evidence" value="ECO:0007669"/>
    <property type="project" value="TreeGrafter"/>
</dbReference>
<dbReference type="InterPro" id="IPR015421">
    <property type="entry name" value="PyrdxlP-dep_Trfase_major"/>
</dbReference>
<evidence type="ECO:0000256" key="4">
    <source>
        <dbReference type="RuleBase" id="RU004508"/>
    </source>
</evidence>
<reference evidence="5 6" key="1">
    <citation type="submission" date="2016-10" db="EMBL/GenBank/DDBJ databases">
        <authorList>
            <person name="de Groot N.N."/>
        </authorList>
    </citation>
    <scope>NUCLEOTIDE SEQUENCE [LARGE SCALE GENOMIC DNA]</scope>
    <source>
        <strain evidence="5 6">CGMCC 1.10076</strain>
    </source>
</reference>
<dbReference type="InterPro" id="IPR015424">
    <property type="entry name" value="PyrdxlP-dep_Trfase"/>
</dbReference>
<dbReference type="SUPFAM" id="SSF53383">
    <property type="entry name" value="PLP-dependent transferases"/>
    <property type="match status" value="1"/>
</dbReference>
<dbReference type="AlphaFoldDB" id="A0A1G8V7D3"/>
<dbReference type="CDD" id="cd00616">
    <property type="entry name" value="AHBA_syn"/>
    <property type="match status" value="1"/>
</dbReference>
<evidence type="ECO:0000313" key="6">
    <source>
        <dbReference type="Proteomes" id="UP000199580"/>
    </source>
</evidence>
<sequence length="381" mass="42853">MIIPFNKVYFTGNEEKYLLESLYSGRHCGNHDFCKKVIALMREKHGFNETFLVPSGTAALEMGAVLANIGPGDEVILPSFTFSSTVNAVVLFGAVPVFCEVEPETMNIDATKIEALITPKTKMILPIDYAGLSCDIDTIMDIANRHNLIVMQDCAQSYGSYYKGKPCGTQAHIATFSFHETKNYNSGEGGALVVNVPEWEARAHFLQEKGTDRTLVLNGVKSKYHWVDKGSSYLLSDILAAMLLAQLEAEDKMKSLRSNITKAYIELLTPWQEKGKLTFRKVPEHAEINHHAFWVVIDTIEHQQQFMAKLRDDHNIAAYIGYQPLHSAPKGLEFGYKIEDLPITQYQADRIVRLPFYTELGEIGLDYTVNAISQVLQEIYE</sequence>
<dbReference type="PIRSF" id="PIRSF000390">
    <property type="entry name" value="PLP_StrS"/>
    <property type="match status" value="1"/>
</dbReference>
<evidence type="ECO:0000256" key="3">
    <source>
        <dbReference type="PIRSR" id="PIRSR000390-2"/>
    </source>
</evidence>
<dbReference type="Proteomes" id="UP000199580">
    <property type="component" value="Unassembled WGS sequence"/>
</dbReference>
<dbReference type="Gene3D" id="3.90.1150.10">
    <property type="entry name" value="Aspartate Aminotransferase, domain 1"/>
    <property type="match status" value="1"/>
</dbReference>
<dbReference type="STRING" id="1128970.SAMN04487935_1215"/>
<dbReference type="OrthoDB" id="9810913at2"/>
<dbReference type="Pfam" id="PF01041">
    <property type="entry name" value="DegT_DnrJ_EryC1"/>
    <property type="match status" value="1"/>
</dbReference>
<proteinExistence type="inferred from homology"/>
<dbReference type="PANTHER" id="PTHR30244">
    <property type="entry name" value="TRANSAMINASE"/>
    <property type="match status" value="1"/>
</dbReference>